<keyword evidence="2" id="KW-1185">Reference proteome</keyword>
<dbReference type="Proteomes" id="UP000294678">
    <property type="component" value="Unassembled WGS sequence"/>
</dbReference>
<name>A0AA46I5N1_9FUSO</name>
<dbReference type="PANTHER" id="PTHR11122:SF13">
    <property type="entry name" value="GLUCOSE-6-PHOSPHATE 1-EPIMERASE"/>
    <property type="match status" value="1"/>
</dbReference>
<dbReference type="Pfam" id="PF01263">
    <property type="entry name" value="Aldose_epim"/>
    <property type="match status" value="1"/>
</dbReference>
<dbReference type="InterPro" id="IPR014718">
    <property type="entry name" value="GH-type_carb-bd"/>
</dbReference>
<dbReference type="CDD" id="cd09024">
    <property type="entry name" value="Aldose_epim_lacX"/>
    <property type="match status" value="1"/>
</dbReference>
<dbReference type="EMBL" id="SOBG01000004">
    <property type="protein sequence ID" value="TDT70508.1"/>
    <property type="molecule type" value="Genomic_DNA"/>
</dbReference>
<dbReference type="SUPFAM" id="SSF74650">
    <property type="entry name" value="Galactose mutarotase-like"/>
    <property type="match status" value="1"/>
</dbReference>
<proteinExistence type="predicted"/>
<dbReference type="RefSeq" id="WP_208320346.1">
    <property type="nucleotide sequence ID" value="NZ_SOBG01000004.1"/>
</dbReference>
<dbReference type="PANTHER" id="PTHR11122">
    <property type="entry name" value="APOSPORY-ASSOCIATED PROTEIN C-RELATED"/>
    <property type="match status" value="1"/>
</dbReference>
<dbReference type="GO" id="GO:0016853">
    <property type="term" value="F:isomerase activity"/>
    <property type="evidence" value="ECO:0007669"/>
    <property type="project" value="InterPro"/>
</dbReference>
<dbReference type="GO" id="GO:0005975">
    <property type="term" value="P:carbohydrate metabolic process"/>
    <property type="evidence" value="ECO:0007669"/>
    <property type="project" value="InterPro"/>
</dbReference>
<protein>
    <submittedName>
        <fullName evidence="1">Galactose mutarotase-like enzyme</fullName>
    </submittedName>
</protein>
<sequence>MNSIENSFLKLEIANKGAEIKKIINKKNNQNYIWKGDSNYWGKTAPVLFPFIGGQKNGKFIVEGKEYSQLKHGFARDNDFKIIEKNDTKIKYLFSYSEETLKQYPFKFNFYITYTLEKNRIKTEYLIENIDDKEMYFSIGAHPAFSLFVNEEIKYEDYYLEFEKEEEIKSFIIDGVLLKKEKIDLGKTKILELKKDTFKNDAFVFENLKSKEITLKNKKDNRKVKVIFDEFPYLALWNVVNAEFICIEPWCGINDFVDFNGELKEKIGIEKLDKSAKFKRKLIFEIV</sequence>
<dbReference type="GO" id="GO:0030246">
    <property type="term" value="F:carbohydrate binding"/>
    <property type="evidence" value="ECO:0007669"/>
    <property type="project" value="InterPro"/>
</dbReference>
<dbReference type="InterPro" id="IPR011013">
    <property type="entry name" value="Gal_mutarotase_sf_dom"/>
</dbReference>
<organism evidence="1 2">
    <name type="scientific">Hypnocyclicus thermotrophus</name>
    <dbReference type="NCBI Taxonomy" id="1627895"/>
    <lineage>
        <taxon>Bacteria</taxon>
        <taxon>Fusobacteriati</taxon>
        <taxon>Fusobacteriota</taxon>
        <taxon>Fusobacteriia</taxon>
        <taxon>Fusobacteriales</taxon>
        <taxon>Fusobacteriaceae</taxon>
        <taxon>Hypnocyclicus</taxon>
    </lineage>
</organism>
<dbReference type="AlphaFoldDB" id="A0AA46I5N1"/>
<dbReference type="InterPro" id="IPR037481">
    <property type="entry name" value="LacX"/>
</dbReference>
<gene>
    <name evidence="1" type="ORF">EV215_1053</name>
</gene>
<comment type="caution">
    <text evidence="1">The sequence shown here is derived from an EMBL/GenBank/DDBJ whole genome shotgun (WGS) entry which is preliminary data.</text>
</comment>
<accession>A0AA46I5N1</accession>
<dbReference type="InterPro" id="IPR008183">
    <property type="entry name" value="Aldose_1/G6P_1-epimerase"/>
</dbReference>
<reference evidence="1 2" key="1">
    <citation type="submission" date="2019-03" db="EMBL/GenBank/DDBJ databases">
        <title>Genomic Encyclopedia of Type Strains, Phase IV (KMG-IV): sequencing the most valuable type-strain genomes for metagenomic binning, comparative biology and taxonomic classification.</title>
        <authorList>
            <person name="Goeker M."/>
        </authorList>
    </citation>
    <scope>NUCLEOTIDE SEQUENCE [LARGE SCALE GENOMIC DNA]</scope>
    <source>
        <strain evidence="1 2">DSM 100055</strain>
    </source>
</reference>
<dbReference type="Gene3D" id="2.70.98.10">
    <property type="match status" value="1"/>
</dbReference>
<evidence type="ECO:0000313" key="1">
    <source>
        <dbReference type="EMBL" id="TDT70508.1"/>
    </source>
</evidence>
<evidence type="ECO:0000313" key="2">
    <source>
        <dbReference type="Proteomes" id="UP000294678"/>
    </source>
</evidence>